<accession>A0A6J4CVW6</accession>
<dbReference type="EMBL" id="AP019774">
    <property type="protein sequence ID" value="BCD69627.1"/>
    <property type="molecule type" value="Genomic_DNA"/>
</dbReference>
<proteinExistence type="predicted"/>
<gene>
    <name evidence="2" type="primary">lex2B</name>
    <name evidence="2" type="ORF">SNTW_02720</name>
</gene>
<protein>
    <submittedName>
        <fullName evidence="2">Lipooligosaccharide 5G8 epitope biosynthesis-associated protein Lex2B</fullName>
    </submittedName>
</protein>
<evidence type="ECO:0000313" key="3">
    <source>
        <dbReference type="Proteomes" id="UP000317935"/>
    </source>
</evidence>
<feature type="domain" description="Glycosyl transferase family 25" evidence="1">
    <location>
        <begin position="26"/>
        <end position="206"/>
    </location>
</feature>
<sequence length="258" mass="29845">MRIFLIHLSSKTYQENQLFERDISHLKKSLSTSSKHSVEVFDAIYSKTKTGLHPLVKAHLHPYFTHPSCEVTHNLKDTLSAYFYALKYKGKYMSLGELGCYASHFCLWYRCLEYNEPIVILEDDIELEPCFWQSLDFLEEHIHTLGYVRLMHLFELVKKPTRFTGVLQIVGAVDGNGTQGYCLTPQVAMAFIKASAKWAIPVDNLMDCTYLHGISNLVLEPFAIAEKPNNSNIERFEQKFSIGMHLVRRINHLYVKYT</sequence>
<organism evidence="2 3">
    <name type="scientific">Helicobacter suis</name>
    <dbReference type="NCBI Taxonomy" id="104628"/>
    <lineage>
        <taxon>Bacteria</taxon>
        <taxon>Pseudomonadati</taxon>
        <taxon>Campylobacterota</taxon>
        <taxon>Epsilonproteobacteria</taxon>
        <taxon>Campylobacterales</taxon>
        <taxon>Helicobacteraceae</taxon>
        <taxon>Helicobacter</taxon>
    </lineage>
</organism>
<dbReference type="RefSeq" id="WP_064430104.1">
    <property type="nucleotide sequence ID" value="NZ_AP019774.1"/>
</dbReference>
<reference evidence="2 3" key="1">
    <citation type="submission" date="2019-06" db="EMBL/GenBank/DDBJ databases">
        <title>Complete genome sequence of Helicobacter suis SNTW101c.</title>
        <authorList>
            <person name="Rimbara E."/>
            <person name="Suzuki M."/>
            <person name="Matsui H."/>
            <person name="Nakamura M."/>
            <person name="Mori S."/>
            <person name="Shibayama K."/>
        </authorList>
    </citation>
    <scope>NUCLEOTIDE SEQUENCE [LARGE SCALE GENOMIC DNA]</scope>
    <source>
        <strain evidence="2 3">SNTW101c</strain>
    </source>
</reference>
<dbReference type="Proteomes" id="UP000317935">
    <property type="component" value="Chromosome"/>
</dbReference>
<dbReference type="Pfam" id="PF01755">
    <property type="entry name" value="Glyco_transf_25"/>
    <property type="match status" value="1"/>
</dbReference>
<evidence type="ECO:0000313" key="2">
    <source>
        <dbReference type="EMBL" id="BCD69627.1"/>
    </source>
</evidence>
<evidence type="ECO:0000259" key="1">
    <source>
        <dbReference type="Pfam" id="PF01755"/>
    </source>
</evidence>
<dbReference type="InterPro" id="IPR002654">
    <property type="entry name" value="Glyco_trans_25"/>
</dbReference>
<dbReference type="CDD" id="cd06532">
    <property type="entry name" value="Glyco_transf_25"/>
    <property type="match status" value="1"/>
</dbReference>
<name>A0A6J4CVW6_9HELI</name>
<dbReference type="AlphaFoldDB" id="A0A6J4CVW6"/>